<keyword evidence="2" id="KW-1185">Reference proteome</keyword>
<evidence type="ECO:0000313" key="1">
    <source>
        <dbReference type="EMBL" id="GGR19035.1"/>
    </source>
</evidence>
<reference evidence="1" key="1">
    <citation type="journal article" date="2014" name="Int. J. Syst. Evol. Microbiol.">
        <title>Complete genome sequence of Corynebacterium casei LMG S-19264T (=DSM 44701T), isolated from a smear-ripened cheese.</title>
        <authorList>
            <consortium name="US DOE Joint Genome Institute (JGI-PGF)"/>
            <person name="Walter F."/>
            <person name="Albersmeier A."/>
            <person name="Kalinowski J."/>
            <person name="Ruckert C."/>
        </authorList>
    </citation>
    <scope>NUCLEOTIDE SEQUENCE</scope>
    <source>
        <strain evidence="1">JCM 31311</strain>
    </source>
</reference>
<protein>
    <submittedName>
        <fullName evidence="1">Uncharacterized protein</fullName>
    </submittedName>
</protein>
<proteinExistence type="predicted"/>
<gene>
    <name evidence="1" type="ORF">GCM10008957_34630</name>
</gene>
<organism evidence="1 2">
    <name type="scientific">Deinococcus ruber</name>
    <dbReference type="NCBI Taxonomy" id="1848197"/>
    <lineage>
        <taxon>Bacteria</taxon>
        <taxon>Thermotogati</taxon>
        <taxon>Deinococcota</taxon>
        <taxon>Deinococci</taxon>
        <taxon>Deinococcales</taxon>
        <taxon>Deinococcaceae</taxon>
        <taxon>Deinococcus</taxon>
    </lineage>
</organism>
<dbReference type="InterPro" id="IPR008983">
    <property type="entry name" value="Tumour_necrosis_fac-like_dom"/>
</dbReference>
<dbReference type="EMBL" id="BMQL01000022">
    <property type="protein sequence ID" value="GGR19035.1"/>
    <property type="molecule type" value="Genomic_DNA"/>
</dbReference>
<evidence type="ECO:0000313" key="2">
    <source>
        <dbReference type="Proteomes" id="UP000603865"/>
    </source>
</evidence>
<name>A0A918F9S3_9DEIO</name>
<dbReference type="Gene3D" id="2.60.120.40">
    <property type="match status" value="1"/>
</dbReference>
<comment type="caution">
    <text evidence="1">The sequence shown here is derived from an EMBL/GenBank/DDBJ whole genome shotgun (WGS) entry which is preliminary data.</text>
</comment>
<dbReference type="AlphaFoldDB" id="A0A918F9S3"/>
<sequence length="319" mass="31871">MKTDPGHYDFVATGTVSITVASRFNGLTVASIEGGSVTRNGTYVLALDTLATGDVLTFTPTTTGGTTTLACQRSNEEFSGNYTDLNGAPSGGGSTAWADITGKPLGTVNGVATLGSDGKVPSSQLPASSGGSATAALIGRAVQNASQSLPGNTWTQVNLTRITQDAGGAMVAGTFTAPTTDDYDVSVGLVLSGGSGIYVNAAVRLNGTTEALKVGEDNIVGSSIALTGSGVLHLTAGQTLQVWAYSNGGTVYGESGKDLSTFSVARRASGGSGVPVVAATSAVSNGTAALLDDGANPPRVVYKRPDGTVWYGTPFSSTP</sequence>
<accession>A0A918F9S3</accession>
<dbReference type="Proteomes" id="UP000603865">
    <property type="component" value="Unassembled WGS sequence"/>
</dbReference>
<reference evidence="1" key="2">
    <citation type="submission" date="2020-09" db="EMBL/GenBank/DDBJ databases">
        <authorList>
            <person name="Sun Q."/>
            <person name="Ohkuma M."/>
        </authorList>
    </citation>
    <scope>NUCLEOTIDE SEQUENCE</scope>
    <source>
        <strain evidence="1">JCM 31311</strain>
    </source>
</reference>
<dbReference type="RefSeq" id="WP_189091758.1">
    <property type="nucleotide sequence ID" value="NZ_BMQL01000022.1"/>
</dbReference>